<accession>A0ABW0HA33</accession>
<evidence type="ECO:0000313" key="2">
    <source>
        <dbReference type="Proteomes" id="UP001596104"/>
    </source>
</evidence>
<name>A0ABW0HA33_9HYPH</name>
<comment type="caution">
    <text evidence="1">The sequence shown here is derived from an EMBL/GenBank/DDBJ whole genome shotgun (WGS) entry which is preliminary data.</text>
</comment>
<organism evidence="1 2">
    <name type="scientific">Bosea vestrisii</name>
    <dbReference type="NCBI Taxonomy" id="151416"/>
    <lineage>
        <taxon>Bacteria</taxon>
        <taxon>Pseudomonadati</taxon>
        <taxon>Pseudomonadota</taxon>
        <taxon>Alphaproteobacteria</taxon>
        <taxon>Hyphomicrobiales</taxon>
        <taxon>Boseaceae</taxon>
        <taxon>Bosea</taxon>
    </lineage>
</organism>
<keyword evidence="2" id="KW-1185">Reference proteome</keyword>
<gene>
    <name evidence="1" type="ORF">ACFPPC_12755</name>
</gene>
<evidence type="ECO:0000313" key="1">
    <source>
        <dbReference type="EMBL" id="MFC5393510.1"/>
    </source>
</evidence>
<reference evidence="2" key="1">
    <citation type="journal article" date="2019" name="Int. J. Syst. Evol. Microbiol.">
        <title>The Global Catalogue of Microorganisms (GCM) 10K type strain sequencing project: providing services to taxonomists for standard genome sequencing and annotation.</title>
        <authorList>
            <consortium name="The Broad Institute Genomics Platform"/>
            <consortium name="The Broad Institute Genome Sequencing Center for Infectious Disease"/>
            <person name="Wu L."/>
            <person name="Ma J."/>
        </authorList>
    </citation>
    <scope>NUCLEOTIDE SEQUENCE [LARGE SCALE GENOMIC DNA]</scope>
    <source>
        <strain evidence="2">CGMCC 1.16326</strain>
    </source>
</reference>
<dbReference type="EMBL" id="JBHSLV010000020">
    <property type="protein sequence ID" value="MFC5393510.1"/>
    <property type="molecule type" value="Genomic_DNA"/>
</dbReference>
<protein>
    <submittedName>
        <fullName evidence="1">Uncharacterized protein</fullName>
    </submittedName>
</protein>
<proteinExistence type="predicted"/>
<dbReference type="RefSeq" id="WP_377008501.1">
    <property type="nucleotide sequence ID" value="NZ_JBHSLV010000020.1"/>
</dbReference>
<sequence length="42" mass="4751">MEAATELQFCNFPMFVQALALRAKLRQMKLVGSLPITLIWGL</sequence>
<dbReference type="Proteomes" id="UP001596104">
    <property type="component" value="Unassembled WGS sequence"/>
</dbReference>